<reference evidence="1 2" key="2">
    <citation type="submission" date="2020-03" db="EMBL/GenBank/DDBJ databases">
        <authorList>
            <person name="Ichikawa N."/>
            <person name="Kimura A."/>
            <person name="Kitahashi Y."/>
            <person name="Uohara A."/>
        </authorList>
    </citation>
    <scope>NUCLEOTIDE SEQUENCE [LARGE SCALE GENOMIC DNA]</scope>
    <source>
        <strain evidence="1 2">NBRC 105367</strain>
    </source>
</reference>
<gene>
    <name evidence="1" type="ORF">Psuf_058560</name>
</gene>
<dbReference type="KEGG" id="psuu:Psuf_058560"/>
<dbReference type="Proteomes" id="UP000503011">
    <property type="component" value="Chromosome"/>
</dbReference>
<reference evidence="1 2" key="1">
    <citation type="submission" date="2020-03" db="EMBL/GenBank/DDBJ databases">
        <title>Whole genome shotgun sequence of Phytohabitans suffuscus NBRC 105367.</title>
        <authorList>
            <person name="Komaki H."/>
            <person name="Tamura T."/>
        </authorList>
    </citation>
    <scope>NUCLEOTIDE SEQUENCE [LARGE SCALE GENOMIC DNA]</scope>
    <source>
        <strain evidence="1 2">NBRC 105367</strain>
    </source>
</reference>
<proteinExistence type="predicted"/>
<evidence type="ECO:0008006" key="3">
    <source>
        <dbReference type="Google" id="ProtNLM"/>
    </source>
</evidence>
<dbReference type="InterPro" id="IPR011044">
    <property type="entry name" value="Quino_amine_DH_bsu"/>
</dbReference>
<name>A0A6F8YRC6_9ACTN</name>
<sequence>MVLRAPTVVQLRDYASMDVLREFPALGESPSGLTYAAGVVVYGDFDDGVLRAMDPRTGEHLGQSAVPGHPTGITWDGERLWYCDFPARSFRALTLSCLLTPEPAPARGGPAPNPGGLELSGVKIMPQRYRRHVIRPP</sequence>
<protein>
    <recommendedName>
        <fullName evidence="3">SMP-30/Gluconolactonase/LRE-like region domain-containing protein</fullName>
    </recommendedName>
</protein>
<dbReference type="RefSeq" id="WP_232075118.1">
    <property type="nucleotide sequence ID" value="NZ_AP022871.1"/>
</dbReference>
<evidence type="ECO:0000313" key="1">
    <source>
        <dbReference type="EMBL" id="BCB88543.1"/>
    </source>
</evidence>
<dbReference type="AlphaFoldDB" id="A0A6F8YRC6"/>
<keyword evidence="2" id="KW-1185">Reference proteome</keyword>
<organism evidence="1 2">
    <name type="scientific">Phytohabitans suffuscus</name>
    <dbReference type="NCBI Taxonomy" id="624315"/>
    <lineage>
        <taxon>Bacteria</taxon>
        <taxon>Bacillati</taxon>
        <taxon>Actinomycetota</taxon>
        <taxon>Actinomycetes</taxon>
        <taxon>Micromonosporales</taxon>
        <taxon>Micromonosporaceae</taxon>
    </lineage>
</organism>
<dbReference type="SUPFAM" id="SSF50969">
    <property type="entry name" value="YVTN repeat-like/Quinoprotein amine dehydrogenase"/>
    <property type="match status" value="1"/>
</dbReference>
<accession>A0A6F8YRC6</accession>
<dbReference type="EMBL" id="AP022871">
    <property type="protein sequence ID" value="BCB88543.1"/>
    <property type="molecule type" value="Genomic_DNA"/>
</dbReference>
<evidence type="ECO:0000313" key="2">
    <source>
        <dbReference type="Proteomes" id="UP000503011"/>
    </source>
</evidence>